<feature type="domain" description="HTH lysR-type" evidence="5">
    <location>
        <begin position="1"/>
        <end position="59"/>
    </location>
</feature>
<dbReference type="Pfam" id="PF00126">
    <property type="entry name" value="HTH_1"/>
    <property type="match status" value="1"/>
</dbReference>
<dbReference type="GO" id="GO:0043565">
    <property type="term" value="F:sequence-specific DNA binding"/>
    <property type="evidence" value="ECO:0007669"/>
    <property type="project" value="TreeGrafter"/>
</dbReference>
<dbReference type="GO" id="GO:0006351">
    <property type="term" value="P:DNA-templated transcription"/>
    <property type="evidence" value="ECO:0007669"/>
    <property type="project" value="TreeGrafter"/>
</dbReference>
<dbReference type="InterPro" id="IPR000847">
    <property type="entry name" value="LysR_HTH_N"/>
</dbReference>
<dbReference type="STRING" id="655353.SAMN04488056_1261"/>
<keyword evidence="2" id="KW-0805">Transcription regulation</keyword>
<dbReference type="Gene3D" id="3.40.190.290">
    <property type="match status" value="1"/>
</dbReference>
<dbReference type="SUPFAM" id="SSF53850">
    <property type="entry name" value="Periplasmic binding protein-like II"/>
    <property type="match status" value="1"/>
</dbReference>
<dbReference type="RefSeq" id="WP_090075678.1">
    <property type="nucleotide sequence ID" value="NZ_FOVR01000026.1"/>
</dbReference>
<keyword evidence="7" id="KW-1185">Reference proteome</keyword>
<evidence type="ECO:0000313" key="6">
    <source>
        <dbReference type="EMBL" id="SFP16915.1"/>
    </source>
</evidence>
<dbReference type="InterPro" id="IPR005119">
    <property type="entry name" value="LysR_subst-bd"/>
</dbReference>
<comment type="similarity">
    <text evidence="1">Belongs to the LysR transcriptional regulatory family.</text>
</comment>
<proteinExistence type="inferred from homology"/>
<evidence type="ECO:0000313" key="7">
    <source>
        <dbReference type="Proteomes" id="UP000199236"/>
    </source>
</evidence>
<protein>
    <submittedName>
        <fullName evidence="6">DNA-binding transcriptional regulator, LysR family</fullName>
    </submittedName>
</protein>
<evidence type="ECO:0000256" key="3">
    <source>
        <dbReference type="ARBA" id="ARBA00023125"/>
    </source>
</evidence>
<evidence type="ECO:0000256" key="1">
    <source>
        <dbReference type="ARBA" id="ARBA00009437"/>
    </source>
</evidence>
<dbReference type="GO" id="GO:0003700">
    <property type="term" value="F:DNA-binding transcription factor activity"/>
    <property type="evidence" value="ECO:0007669"/>
    <property type="project" value="InterPro"/>
</dbReference>
<dbReference type="Gene3D" id="1.10.10.10">
    <property type="entry name" value="Winged helix-like DNA-binding domain superfamily/Winged helix DNA-binding domain"/>
    <property type="match status" value="1"/>
</dbReference>
<keyword evidence="4" id="KW-0804">Transcription</keyword>
<dbReference type="Proteomes" id="UP000199236">
    <property type="component" value="Unassembled WGS sequence"/>
</dbReference>
<dbReference type="InterPro" id="IPR058163">
    <property type="entry name" value="LysR-type_TF_proteobact-type"/>
</dbReference>
<evidence type="ECO:0000256" key="2">
    <source>
        <dbReference type="ARBA" id="ARBA00023015"/>
    </source>
</evidence>
<dbReference type="InterPro" id="IPR036388">
    <property type="entry name" value="WH-like_DNA-bd_sf"/>
</dbReference>
<dbReference type="PANTHER" id="PTHR30537:SF5">
    <property type="entry name" value="HTH-TYPE TRANSCRIPTIONAL ACTIVATOR TTDR-RELATED"/>
    <property type="match status" value="1"/>
</dbReference>
<dbReference type="Pfam" id="PF03466">
    <property type="entry name" value="LysR_substrate"/>
    <property type="match status" value="1"/>
</dbReference>
<name>A0A1I5N4R9_9HYPH</name>
<dbReference type="SUPFAM" id="SSF46785">
    <property type="entry name" value="Winged helix' DNA-binding domain"/>
    <property type="match status" value="1"/>
</dbReference>
<keyword evidence="3 6" id="KW-0238">DNA-binding</keyword>
<dbReference type="EMBL" id="FOVR01000026">
    <property type="protein sequence ID" value="SFP16915.1"/>
    <property type="molecule type" value="Genomic_DNA"/>
</dbReference>
<gene>
    <name evidence="6" type="ORF">SAMN04488056_1261</name>
</gene>
<dbReference type="AlphaFoldDB" id="A0A1I5N4R9"/>
<sequence length="298" mass="33052">MDRLTSMAAFVRAVELGSFSAAAGAMDMSPQLLGRHIQSLEQSLGVRLLHRTTRRQHLTDVGRDFYERVKIILSEVEAADALAEETRAIPRGRLRLSCPVSFGIHRLAPALSDYLQQYPEVDIDLSMSNRYVDLIEEGFDLVFRVGELTDSSLIARALSPYRLALCAAPSYLARCTPINQPEDLIQHDCLGFSYSSLRTHWIFSGPDKAVTVPVSSRVMMDSGEALLPLCLAGLGVMLQPIELVENEIANGNLVSLLPDYPIPTRPMHLVFAPDRRMTPKLRSFIDFAVELFGGNGHE</sequence>
<dbReference type="OrthoDB" id="9786526at2"/>
<dbReference type="CDD" id="cd08477">
    <property type="entry name" value="PBP2_CrgA_like_8"/>
    <property type="match status" value="1"/>
</dbReference>
<dbReference type="FunFam" id="1.10.10.10:FF:000001">
    <property type="entry name" value="LysR family transcriptional regulator"/>
    <property type="match status" value="1"/>
</dbReference>
<dbReference type="InterPro" id="IPR036390">
    <property type="entry name" value="WH_DNA-bd_sf"/>
</dbReference>
<dbReference type="PROSITE" id="PS50931">
    <property type="entry name" value="HTH_LYSR"/>
    <property type="match status" value="1"/>
</dbReference>
<accession>A0A1I5N4R9</accession>
<reference evidence="6 7" key="1">
    <citation type="submission" date="2016-10" db="EMBL/GenBank/DDBJ databases">
        <authorList>
            <person name="de Groot N.N."/>
        </authorList>
    </citation>
    <scope>NUCLEOTIDE SEQUENCE [LARGE SCALE GENOMIC DNA]</scope>
    <source>
        <strain evidence="6 7">CGMCC 1.9157</strain>
    </source>
</reference>
<evidence type="ECO:0000256" key="4">
    <source>
        <dbReference type="ARBA" id="ARBA00023163"/>
    </source>
</evidence>
<organism evidence="6 7">
    <name type="scientific">Cohaesibacter marisflavi</name>
    <dbReference type="NCBI Taxonomy" id="655353"/>
    <lineage>
        <taxon>Bacteria</taxon>
        <taxon>Pseudomonadati</taxon>
        <taxon>Pseudomonadota</taxon>
        <taxon>Alphaproteobacteria</taxon>
        <taxon>Hyphomicrobiales</taxon>
        <taxon>Cohaesibacteraceae</taxon>
    </lineage>
</organism>
<evidence type="ECO:0000259" key="5">
    <source>
        <dbReference type="PROSITE" id="PS50931"/>
    </source>
</evidence>
<dbReference type="FunFam" id="3.40.190.290:FF:000001">
    <property type="entry name" value="Transcriptional regulator, LysR family"/>
    <property type="match status" value="1"/>
</dbReference>
<dbReference type="PANTHER" id="PTHR30537">
    <property type="entry name" value="HTH-TYPE TRANSCRIPTIONAL REGULATOR"/>
    <property type="match status" value="1"/>
</dbReference>